<dbReference type="PANTHER" id="PTHR30269:SF38">
    <property type="entry name" value="SULFITE EXPORTER TAUE_SAFE"/>
    <property type="match status" value="1"/>
</dbReference>
<dbReference type="EMBL" id="VYQE01000003">
    <property type="protein sequence ID" value="KAA9007852.1"/>
    <property type="molecule type" value="Genomic_DNA"/>
</dbReference>
<feature type="transmembrane region" description="Helical" evidence="8">
    <location>
        <begin position="196"/>
        <end position="216"/>
    </location>
</feature>
<keyword evidence="3" id="KW-0813">Transport</keyword>
<keyword evidence="6 8" id="KW-1133">Transmembrane helix</keyword>
<evidence type="ECO:0000256" key="4">
    <source>
        <dbReference type="ARBA" id="ARBA00022475"/>
    </source>
</evidence>
<evidence type="ECO:0000256" key="2">
    <source>
        <dbReference type="ARBA" id="ARBA00009142"/>
    </source>
</evidence>
<evidence type="ECO:0000256" key="8">
    <source>
        <dbReference type="RuleBase" id="RU363041"/>
    </source>
</evidence>
<keyword evidence="5 8" id="KW-0812">Transmembrane</keyword>
<evidence type="ECO:0000313" key="9">
    <source>
        <dbReference type="EMBL" id="KAA9007852.1"/>
    </source>
</evidence>
<keyword evidence="7 8" id="KW-0472">Membrane</keyword>
<dbReference type="Proteomes" id="UP000326554">
    <property type="component" value="Unassembled WGS sequence"/>
</dbReference>
<accession>A0A5J5GJZ5</accession>
<dbReference type="GO" id="GO:0005886">
    <property type="term" value="C:plasma membrane"/>
    <property type="evidence" value="ECO:0007669"/>
    <property type="project" value="UniProtKB-SubCell"/>
</dbReference>
<feature type="transmembrane region" description="Helical" evidence="8">
    <location>
        <begin position="165"/>
        <end position="190"/>
    </location>
</feature>
<dbReference type="AlphaFoldDB" id="A0A5J5GJZ5"/>
<gene>
    <name evidence="9" type="ORF">F3S47_10020</name>
</gene>
<dbReference type="RefSeq" id="WP_150445134.1">
    <property type="nucleotide sequence ID" value="NZ_VYQE01000003.1"/>
</dbReference>
<feature type="transmembrane region" description="Helical" evidence="8">
    <location>
        <begin position="7"/>
        <end position="35"/>
    </location>
</feature>
<comment type="similarity">
    <text evidence="2 8">Belongs to the 4-toluene sulfonate uptake permease (TSUP) (TC 2.A.102) family.</text>
</comment>
<comment type="subcellular location">
    <subcellularLocation>
        <location evidence="1 8">Cell membrane</location>
        <topology evidence="1 8">Multi-pass membrane protein</topology>
    </subcellularLocation>
</comment>
<protein>
    <recommendedName>
        <fullName evidence="8">Probable membrane transporter protein</fullName>
    </recommendedName>
</protein>
<reference evidence="9 10" key="1">
    <citation type="submission" date="2019-09" db="EMBL/GenBank/DDBJ databases">
        <authorList>
            <person name="Park J.-S."/>
            <person name="Choi H.-J."/>
        </authorList>
    </citation>
    <scope>NUCLEOTIDE SEQUENCE [LARGE SCALE GENOMIC DNA]</scope>
    <source>
        <strain evidence="9 10">176SS1-4</strain>
    </source>
</reference>
<name>A0A5J5GJZ5_9RHOB</name>
<feature type="transmembrane region" description="Helical" evidence="8">
    <location>
        <begin position="228"/>
        <end position="245"/>
    </location>
</feature>
<evidence type="ECO:0000256" key="7">
    <source>
        <dbReference type="ARBA" id="ARBA00023136"/>
    </source>
</evidence>
<dbReference type="Pfam" id="PF01925">
    <property type="entry name" value="TauE"/>
    <property type="match status" value="1"/>
</dbReference>
<feature type="transmembrane region" description="Helical" evidence="8">
    <location>
        <begin position="73"/>
        <end position="92"/>
    </location>
</feature>
<keyword evidence="4 8" id="KW-1003">Cell membrane</keyword>
<dbReference type="PANTHER" id="PTHR30269">
    <property type="entry name" value="TRANSMEMBRANE PROTEIN YFCA"/>
    <property type="match status" value="1"/>
</dbReference>
<evidence type="ECO:0000256" key="5">
    <source>
        <dbReference type="ARBA" id="ARBA00022692"/>
    </source>
</evidence>
<feature type="transmembrane region" description="Helical" evidence="8">
    <location>
        <begin position="98"/>
        <end position="116"/>
    </location>
</feature>
<sequence length="247" mass="26049">MFEEGLVMAMIAFALGGILKGAIGAGTPVIAIPILALYHDVRFAVAVFALPALLSNIVQGWQYRAHILPRRFMVPLVLATMLGAFVGTVMLATLPEGLLTGTVAVLTIVYVVFRLMRPDWSLGLERGQKIVVPVGLAAGVLQGAAGISAPVSLTFLNALRIPREVFIGTVSVFFIAMASVQLPTLIGLGILTGPRLAVALVACIPLFAGMPVGDWIGRKVGKTTFDRIIMGLLVIIALRLLWGVVAG</sequence>
<dbReference type="InterPro" id="IPR052017">
    <property type="entry name" value="TSUP"/>
</dbReference>
<dbReference type="InterPro" id="IPR002781">
    <property type="entry name" value="TM_pro_TauE-like"/>
</dbReference>
<evidence type="ECO:0000256" key="3">
    <source>
        <dbReference type="ARBA" id="ARBA00022448"/>
    </source>
</evidence>
<proteinExistence type="inferred from homology"/>
<comment type="caution">
    <text evidence="9">The sequence shown here is derived from an EMBL/GenBank/DDBJ whole genome shotgun (WGS) entry which is preliminary data.</text>
</comment>
<organism evidence="9 10">
    <name type="scientific">Histidinibacterium aquaticum</name>
    <dbReference type="NCBI Taxonomy" id="2613962"/>
    <lineage>
        <taxon>Bacteria</taxon>
        <taxon>Pseudomonadati</taxon>
        <taxon>Pseudomonadota</taxon>
        <taxon>Alphaproteobacteria</taxon>
        <taxon>Rhodobacterales</taxon>
        <taxon>Paracoccaceae</taxon>
        <taxon>Histidinibacterium</taxon>
    </lineage>
</organism>
<feature type="transmembrane region" description="Helical" evidence="8">
    <location>
        <begin position="41"/>
        <end position="61"/>
    </location>
</feature>
<keyword evidence="10" id="KW-1185">Reference proteome</keyword>
<evidence type="ECO:0000256" key="6">
    <source>
        <dbReference type="ARBA" id="ARBA00022989"/>
    </source>
</evidence>
<evidence type="ECO:0000256" key="1">
    <source>
        <dbReference type="ARBA" id="ARBA00004651"/>
    </source>
</evidence>
<evidence type="ECO:0000313" key="10">
    <source>
        <dbReference type="Proteomes" id="UP000326554"/>
    </source>
</evidence>